<organism evidence="8 9">
    <name type="scientific">Paramicrobacterium agarici</name>
    <dbReference type="NCBI Taxonomy" id="630514"/>
    <lineage>
        <taxon>Bacteria</taxon>
        <taxon>Bacillati</taxon>
        <taxon>Actinomycetota</taxon>
        <taxon>Actinomycetes</taxon>
        <taxon>Micrococcales</taxon>
        <taxon>Microbacteriaceae</taxon>
        <taxon>Paramicrobacterium</taxon>
    </lineage>
</organism>
<dbReference type="Gene3D" id="3.30.43.10">
    <property type="entry name" value="Uridine Diphospho-n-acetylenolpyruvylglucosamine Reductase, domain 2"/>
    <property type="match status" value="1"/>
</dbReference>
<keyword evidence="9" id="KW-1185">Reference proteome</keyword>
<keyword evidence="5" id="KW-0560">Oxidoreductase</keyword>
<evidence type="ECO:0000256" key="2">
    <source>
        <dbReference type="ARBA" id="ARBA00005466"/>
    </source>
</evidence>
<dbReference type="EMBL" id="PDJE01000001">
    <property type="protein sequence ID" value="PFG29450.1"/>
    <property type="molecule type" value="Genomic_DNA"/>
</dbReference>
<evidence type="ECO:0000313" key="8">
    <source>
        <dbReference type="EMBL" id="PFG29450.1"/>
    </source>
</evidence>
<dbReference type="SUPFAM" id="SSF56176">
    <property type="entry name" value="FAD-binding/transporter-associated domain-like"/>
    <property type="match status" value="1"/>
</dbReference>
<dbReference type="AlphaFoldDB" id="A0A2A9DU57"/>
<dbReference type="GO" id="GO:0071949">
    <property type="term" value="F:FAD binding"/>
    <property type="evidence" value="ECO:0007669"/>
    <property type="project" value="InterPro"/>
</dbReference>
<keyword evidence="3" id="KW-0285">Flavoprotein</keyword>
<dbReference type="InterPro" id="IPR006093">
    <property type="entry name" value="Oxy_OxRdtase_FAD_BS"/>
</dbReference>
<dbReference type="PANTHER" id="PTHR42973:SF39">
    <property type="entry name" value="FAD-BINDING PCMH-TYPE DOMAIN-CONTAINING PROTEIN"/>
    <property type="match status" value="1"/>
</dbReference>
<evidence type="ECO:0000256" key="1">
    <source>
        <dbReference type="ARBA" id="ARBA00001974"/>
    </source>
</evidence>
<name>A0A2A9DU57_9MICO</name>
<dbReference type="Pfam" id="PF01565">
    <property type="entry name" value="FAD_binding_4"/>
    <property type="match status" value="1"/>
</dbReference>
<evidence type="ECO:0000256" key="5">
    <source>
        <dbReference type="ARBA" id="ARBA00023002"/>
    </source>
</evidence>
<proteinExistence type="inferred from homology"/>
<dbReference type="InterPro" id="IPR016166">
    <property type="entry name" value="FAD-bd_PCMH"/>
</dbReference>
<evidence type="ECO:0000256" key="3">
    <source>
        <dbReference type="ARBA" id="ARBA00022630"/>
    </source>
</evidence>
<evidence type="ECO:0000256" key="4">
    <source>
        <dbReference type="ARBA" id="ARBA00022827"/>
    </source>
</evidence>
<protein>
    <submittedName>
        <fullName evidence="8">FAD/FMN-containing dehydrogenase</fullName>
    </submittedName>
</protein>
<dbReference type="InterPro" id="IPR016167">
    <property type="entry name" value="FAD-bd_PCMH_sub1"/>
</dbReference>
<dbReference type="InterPro" id="IPR006094">
    <property type="entry name" value="Oxid_FAD_bind_N"/>
</dbReference>
<reference evidence="8 9" key="1">
    <citation type="submission" date="2017-10" db="EMBL/GenBank/DDBJ databases">
        <title>Sequencing the genomes of 1000 actinobacteria strains.</title>
        <authorList>
            <person name="Klenk H.-P."/>
        </authorList>
    </citation>
    <scope>NUCLEOTIDE SEQUENCE [LARGE SCALE GENOMIC DNA]</scope>
    <source>
        <strain evidence="8 9">DSM 21798</strain>
    </source>
</reference>
<comment type="caution">
    <text evidence="8">The sequence shown here is derived from an EMBL/GenBank/DDBJ whole genome shotgun (WGS) entry which is preliminary data.</text>
</comment>
<keyword evidence="4" id="KW-0274">FAD</keyword>
<dbReference type="InterPro" id="IPR016169">
    <property type="entry name" value="FAD-bd_PCMH_sub2"/>
</dbReference>
<accession>A0A2A9DU57</accession>
<dbReference type="PANTHER" id="PTHR42973">
    <property type="entry name" value="BINDING OXIDOREDUCTASE, PUTATIVE (AFU_ORTHOLOGUE AFUA_1G17690)-RELATED"/>
    <property type="match status" value="1"/>
</dbReference>
<comment type="cofactor">
    <cofactor evidence="1">
        <name>FAD</name>
        <dbReference type="ChEBI" id="CHEBI:57692"/>
    </cofactor>
</comment>
<dbReference type="InterPro" id="IPR036318">
    <property type="entry name" value="FAD-bd_PCMH-like_sf"/>
</dbReference>
<dbReference type="PROSITE" id="PS00862">
    <property type="entry name" value="OX2_COVAL_FAD"/>
    <property type="match status" value="1"/>
</dbReference>
<sequence length="461" mass="48445">MSVPAPTIPHMTSSHISQDAAALSTRVSGPVLLRDDPRLADEVRGQNLSLEHSPEIVVGAETANDIVEAVRFATTHELPIHVQATGHGTHENITDGMLITTHRLNDVSVDPQTRLAAIESGARWRAVVDAAAPHDLAPITGSAPGVGVVGFLVGGGIGPLARSHGFGSDWVRSARIVTRAGELVTASADENADLFWALRGGKTGFGVVTDVTVELAEVPSLYAGSLMFGAEHVDEMLRTWARWTRTVPDNVTSAAAIMRFPDVEQVPAPMRGSTVLNVHVAVPGDAADAESIVAPLREAAPALSDDLGPMALTDVGRIHNDPEDPSPMHVSSTGHLLSRFDDDAVETLISAFGAGAESPLTIAEVRHVGGTAPAPDTAVGGRDGDYLFSALSIAPVPQHELFASATEPFLAAAAAWLAAETPVNFTGPFATEARDARSWSPEKRERLAEVRAAYAPHGLFR</sequence>
<comment type="similarity">
    <text evidence="2">Belongs to the oxygen-dependent FAD-linked oxidoreductase family.</text>
</comment>
<evidence type="ECO:0000313" key="9">
    <source>
        <dbReference type="Proteomes" id="UP000221369"/>
    </source>
</evidence>
<feature type="region of interest" description="Disordered" evidence="6">
    <location>
        <begin position="1"/>
        <end position="21"/>
    </location>
</feature>
<dbReference type="InterPro" id="IPR050416">
    <property type="entry name" value="FAD-linked_Oxidoreductase"/>
</dbReference>
<feature type="domain" description="FAD-binding PCMH-type" evidence="7">
    <location>
        <begin position="50"/>
        <end position="218"/>
    </location>
</feature>
<evidence type="ECO:0000259" key="7">
    <source>
        <dbReference type="PROSITE" id="PS51387"/>
    </source>
</evidence>
<dbReference type="Gene3D" id="3.40.462.20">
    <property type="match status" value="1"/>
</dbReference>
<dbReference type="PROSITE" id="PS51387">
    <property type="entry name" value="FAD_PCMH"/>
    <property type="match status" value="1"/>
</dbReference>
<dbReference type="Gene3D" id="3.30.465.10">
    <property type="match status" value="1"/>
</dbReference>
<gene>
    <name evidence="8" type="ORF">ATJ78_0356</name>
</gene>
<evidence type="ECO:0000256" key="6">
    <source>
        <dbReference type="SAM" id="MobiDB-lite"/>
    </source>
</evidence>
<dbReference type="GO" id="GO:0016491">
    <property type="term" value="F:oxidoreductase activity"/>
    <property type="evidence" value="ECO:0007669"/>
    <property type="project" value="UniProtKB-KW"/>
</dbReference>
<dbReference type="Proteomes" id="UP000221369">
    <property type="component" value="Unassembled WGS sequence"/>
</dbReference>